<dbReference type="PANTHER" id="PTHR30069:SF29">
    <property type="entry name" value="HEMOGLOBIN AND HEMOGLOBIN-HAPTOGLOBIN-BINDING PROTEIN 1-RELATED"/>
    <property type="match status" value="1"/>
</dbReference>
<comment type="caution">
    <text evidence="16">The sequence shown here is derived from an EMBL/GenBank/DDBJ whole genome shotgun (WGS) entry which is preliminary data.</text>
</comment>
<organism evidence="16 17">
    <name type="scientific">Zemynaea arenosa</name>
    <dbReference type="NCBI Taxonomy" id="2561931"/>
    <lineage>
        <taxon>Bacteria</taxon>
        <taxon>Pseudomonadati</taxon>
        <taxon>Pseudomonadota</taxon>
        <taxon>Betaproteobacteria</taxon>
        <taxon>Burkholderiales</taxon>
        <taxon>Oxalobacteraceae</taxon>
        <taxon>Telluria group</taxon>
        <taxon>Zemynaea</taxon>
    </lineage>
</organism>
<dbReference type="InterPro" id="IPR012910">
    <property type="entry name" value="Plug_dom"/>
</dbReference>
<dbReference type="GO" id="GO:0044718">
    <property type="term" value="P:siderophore transmembrane transport"/>
    <property type="evidence" value="ECO:0007669"/>
    <property type="project" value="TreeGrafter"/>
</dbReference>
<proteinExistence type="inferred from homology"/>
<evidence type="ECO:0000256" key="3">
    <source>
        <dbReference type="ARBA" id="ARBA00022448"/>
    </source>
</evidence>
<evidence type="ECO:0000256" key="7">
    <source>
        <dbReference type="ARBA" id="ARBA00023077"/>
    </source>
</evidence>
<keyword evidence="10 11" id="KW-0998">Cell outer membrane</keyword>
<name>A0A4Y9SUW5_9BURK</name>
<evidence type="ECO:0000256" key="5">
    <source>
        <dbReference type="ARBA" id="ARBA00022692"/>
    </source>
</evidence>
<keyword evidence="4 11" id="KW-1134">Transmembrane beta strand</keyword>
<feature type="signal peptide" evidence="13">
    <location>
        <begin position="1"/>
        <end position="24"/>
    </location>
</feature>
<dbReference type="Gene3D" id="2.170.130.10">
    <property type="entry name" value="TonB-dependent receptor, plug domain"/>
    <property type="match status" value="1"/>
</dbReference>
<evidence type="ECO:0000256" key="2">
    <source>
        <dbReference type="ARBA" id="ARBA00009810"/>
    </source>
</evidence>
<evidence type="ECO:0000256" key="13">
    <source>
        <dbReference type="SAM" id="SignalP"/>
    </source>
</evidence>
<keyword evidence="7 12" id="KW-0798">TonB box</keyword>
<dbReference type="GO" id="GO:0009279">
    <property type="term" value="C:cell outer membrane"/>
    <property type="evidence" value="ECO:0007669"/>
    <property type="project" value="UniProtKB-SubCell"/>
</dbReference>
<dbReference type="Proteomes" id="UP000298438">
    <property type="component" value="Unassembled WGS sequence"/>
</dbReference>
<sequence>MRKKTLPAVLACLFLSLAAGTGHAQTQKPLADFSLEQLSEIVVSSVSRQDTRLASAPASIYRITAAQIRRSGATTLAEALRLAPNLQVAQADARSYAITSRGFSSLLENKLLVLVDGRSIYSPLFSGVFWDAQDLPLEDIERIEVISGPGATIWGANAVNGVINIITKPAAETLGGLGALTAGDGERGALARYGARLGETGAWRLYAKYGARDDLAGAQGRLAPNGWQRRQAGFRADLEAAGAAWMLAGDAYTGALGYGLGDIAISGANLNARMTRKLADGSGLRLQAWLDHVERDQPGAAYEKLDTVDLEFQHDWRPSARHTLAWGGGYRYARDRVTNGTGLRFLPAEAPLRWANLFVQDELALAPDWRLTAGLKGEQTNYDGLEWLPSLRLAWQLNPDDLLWAAATRAIRSPSRIDRDLYVPTPGQAPERPWLVEGGPAFRSETAHVAELGYRGQLGPAIALSATAFAARYDDLRTLEPQPDRGAVFQNLGEGRTRGLEAWARWNPVPQWRVTASAVVQRIATSLKPGSRDASAGGSLATNDPSHYWTLRSLWDVSNALTLDLFFRHVGSLPRPAVPAYSELNARLGWTVRPGLELSVTGRNLLHAEHAEFGADTTRALAARQLLLNVLYRF</sequence>
<evidence type="ECO:0000256" key="12">
    <source>
        <dbReference type="RuleBase" id="RU003357"/>
    </source>
</evidence>
<dbReference type="PROSITE" id="PS52016">
    <property type="entry name" value="TONB_DEPENDENT_REC_3"/>
    <property type="match status" value="1"/>
</dbReference>
<dbReference type="InterPro" id="IPR000531">
    <property type="entry name" value="Beta-barrel_TonB"/>
</dbReference>
<feature type="chain" id="PRO_5021506881" evidence="13">
    <location>
        <begin position="25"/>
        <end position="634"/>
    </location>
</feature>
<evidence type="ECO:0000256" key="4">
    <source>
        <dbReference type="ARBA" id="ARBA00022452"/>
    </source>
</evidence>
<accession>A0A4Y9SUW5</accession>
<evidence type="ECO:0000256" key="9">
    <source>
        <dbReference type="ARBA" id="ARBA00023170"/>
    </source>
</evidence>
<evidence type="ECO:0000259" key="14">
    <source>
        <dbReference type="Pfam" id="PF00593"/>
    </source>
</evidence>
<dbReference type="OrthoDB" id="183532at2"/>
<keyword evidence="8 11" id="KW-0472">Membrane</keyword>
<dbReference type="EMBL" id="SPVF01000035">
    <property type="protein sequence ID" value="TFW28546.1"/>
    <property type="molecule type" value="Genomic_DNA"/>
</dbReference>
<feature type="domain" description="TonB-dependent receptor-like beta-barrel" evidence="14">
    <location>
        <begin position="191"/>
        <end position="605"/>
    </location>
</feature>
<dbReference type="RefSeq" id="WP_135205613.1">
    <property type="nucleotide sequence ID" value="NZ_SPVF01000035.1"/>
</dbReference>
<evidence type="ECO:0000259" key="15">
    <source>
        <dbReference type="Pfam" id="PF07715"/>
    </source>
</evidence>
<dbReference type="Pfam" id="PF07715">
    <property type="entry name" value="Plug"/>
    <property type="match status" value="1"/>
</dbReference>
<keyword evidence="17" id="KW-1185">Reference proteome</keyword>
<keyword evidence="9 16" id="KW-0675">Receptor</keyword>
<comment type="similarity">
    <text evidence="2 11 12">Belongs to the TonB-dependent receptor family.</text>
</comment>
<dbReference type="Pfam" id="PF00593">
    <property type="entry name" value="TonB_dep_Rec_b-barrel"/>
    <property type="match status" value="1"/>
</dbReference>
<reference evidence="16 17" key="1">
    <citation type="submission" date="2019-03" db="EMBL/GenBank/DDBJ databases">
        <title>Draft Genome Sequence of Massilia arenosa sp. nov., a Novel Massilia Species Isolated from a Sandy-loam Maize Soil.</title>
        <authorList>
            <person name="Raths R."/>
            <person name="Peta V."/>
            <person name="Bucking H."/>
        </authorList>
    </citation>
    <scope>NUCLEOTIDE SEQUENCE [LARGE SCALE GENOMIC DNA]</scope>
    <source>
        <strain evidence="16 17">MC02</strain>
    </source>
</reference>
<comment type="subcellular location">
    <subcellularLocation>
        <location evidence="1 11">Cell outer membrane</location>
        <topology evidence="1 11">Multi-pass membrane protein</topology>
    </subcellularLocation>
</comment>
<dbReference type="GO" id="GO:0015344">
    <property type="term" value="F:siderophore uptake transmembrane transporter activity"/>
    <property type="evidence" value="ECO:0007669"/>
    <property type="project" value="TreeGrafter"/>
</dbReference>
<evidence type="ECO:0000256" key="8">
    <source>
        <dbReference type="ARBA" id="ARBA00023136"/>
    </source>
</evidence>
<evidence type="ECO:0000313" key="16">
    <source>
        <dbReference type="EMBL" id="TFW28546.1"/>
    </source>
</evidence>
<evidence type="ECO:0000256" key="1">
    <source>
        <dbReference type="ARBA" id="ARBA00004571"/>
    </source>
</evidence>
<evidence type="ECO:0000256" key="10">
    <source>
        <dbReference type="ARBA" id="ARBA00023237"/>
    </source>
</evidence>
<protein>
    <submittedName>
        <fullName evidence="16">TonB-dependent receptor</fullName>
    </submittedName>
</protein>
<dbReference type="PANTHER" id="PTHR30069">
    <property type="entry name" value="TONB-DEPENDENT OUTER MEMBRANE RECEPTOR"/>
    <property type="match status" value="1"/>
</dbReference>
<dbReference type="Gene3D" id="2.40.170.20">
    <property type="entry name" value="TonB-dependent receptor, beta-barrel domain"/>
    <property type="match status" value="1"/>
</dbReference>
<evidence type="ECO:0000256" key="11">
    <source>
        <dbReference type="PROSITE-ProRule" id="PRU01360"/>
    </source>
</evidence>
<dbReference type="SUPFAM" id="SSF56935">
    <property type="entry name" value="Porins"/>
    <property type="match status" value="1"/>
</dbReference>
<evidence type="ECO:0000313" key="17">
    <source>
        <dbReference type="Proteomes" id="UP000298438"/>
    </source>
</evidence>
<keyword evidence="6 13" id="KW-0732">Signal</keyword>
<dbReference type="InterPro" id="IPR039426">
    <property type="entry name" value="TonB-dep_rcpt-like"/>
</dbReference>
<gene>
    <name evidence="16" type="ORF">E4L96_02250</name>
</gene>
<keyword evidence="5 11" id="KW-0812">Transmembrane</keyword>
<dbReference type="InterPro" id="IPR037066">
    <property type="entry name" value="Plug_dom_sf"/>
</dbReference>
<evidence type="ECO:0000256" key="6">
    <source>
        <dbReference type="ARBA" id="ARBA00022729"/>
    </source>
</evidence>
<dbReference type="InterPro" id="IPR036942">
    <property type="entry name" value="Beta-barrel_TonB_sf"/>
</dbReference>
<keyword evidence="3 11" id="KW-0813">Transport</keyword>
<feature type="domain" description="TonB-dependent receptor plug" evidence="15">
    <location>
        <begin position="54"/>
        <end position="162"/>
    </location>
</feature>
<dbReference type="AlphaFoldDB" id="A0A4Y9SUW5"/>